<evidence type="ECO:0000256" key="5">
    <source>
        <dbReference type="ARBA" id="ARBA00022912"/>
    </source>
</evidence>
<dbReference type="InterPro" id="IPR023485">
    <property type="entry name" value="Ptyr_pPase"/>
</dbReference>
<keyword evidence="5" id="KW-0904">Protein phosphatase</keyword>
<name>A0A226DQ56_FOLCA</name>
<feature type="active site" description="Proton donor" evidence="6">
    <location>
        <position position="155"/>
    </location>
</feature>
<evidence type="ECO:0000256" key="2">
    <source>
        <dbReference type="ARBA" id="ARBA00011063"/>
    </source>
</evidence>
<dbReference type="PRINTS" id="PR00720">
    <property type="entry name" value="MAMMALPTPASE"/>
</dbReference>
<gene>
    <name evidence="8" type="ORF">Fcan01_17767</name>
</gene>
<protein>
    <submittedName>
        <fullName evidence="8">Low molecular weight phosphotyrosine protein phosphatase 2</fullName>
    </submittedName>
</protein>
<dbReference type="STRING" id="158441.A0A226DQ56"/>
<accession>A0A226DQ56</accession>
<dbReference type="PRINTS" id="PR00719">
    <property type="entry name" value="LMWPTPASE"/>
</dbReference>
<reference evidence="8 9" key="1">
    <citation type="submission" date="2015-12" db="EMBL/GenBank/DDBJ databases">
        <title>The genome of Folsomia candida.</title>
        <authorList>
            <person name="Faddeeva A."/>
            <person name="Derks M.F."/>
            <person name="Anvar Y."/>
            <person name="Smit S."/>
            <person name="Van Straalen N."/>
            <person name="Roelofs D."/>
        </authorList>
    </citation>
    <scope>NUCLEOTIDE SEQUENCE [LARGE SCALE GENOMIC DNA]</scope>
    <source>
        <strain evidence="8 9">VU population</strain>
        <tissue evidence="8">Whole body</tissue>
    </source>
</reference>
<dbReference type="Pfam" id="PF01451">
    <property type="entry name" value="LMWPc"/>
    <property type="match status" value="1"/>
</dbReference>
<feature type="domain" description="Phosphotyrosine protein phosphatase I" evidence="7">
    <location>
        <begin position="33"/>
        <end position="182"/>
    </location>
</feature>
<dbReference type="GO" id="GO:0004726">
    <property type="term" value="F:non-membrane spanning protein tyrosine phosphatase activity"/>
    <property type="evidence" value="ECO:0007669"/>
    <property type="project" value="InterPro"/>
</dbReference>
<evidence type="ECO:0000256" key="4">
    <source>
        <dbReference type="ARBA" id="ARBA00022801"/>
    </source>
</evidence>
<proteinExistence type="inferred from homology"/>
<evidence type="ECO:0000256" key="1">
    <source>
        <dbReference type="ARBA" id="ARBA00004496"/>
    </source>
</evidence>
<dbReference type="AlphaFoldDB" id="A0A226DQ56"/>
<dbReference type="SUPFAM" id="SSF52788">
    <property type="entry name" value="Phosphotyrosine protein phosphatases I"/>
    <property type="match status" value="1"/>
</dbReference>
<dbReference type="InterPro" id="IPR017867">
    <property type="entry name" value="Tyr_phospatase_low_mol_wt"/>
</dbReference>
<keyword evidence="4" id="KW-0378">Hydrolase</keyword>
<evidence type="ECO:0000313" key="9">
    <source>
        <dbReference type="Proteomes" id="UP000198287"/>
    </source>
</evidence>
<sequence length="205" mass="23761">SHSQQARSDNNFRIQDKKKKIMNQVNKSTSQSLSVLFVCLDNTCRSPMAEAVMKYILKNVGFHDFLVDSAGTKGYHVGKNTDAITLQILKEKGIENFTHQARQICIEDFYKFDWILCMDQGNLWDLQSMKPANSAAKLQRLGEFVDNMDVEDVYDPYGDTNLEAFYCVYNHIFHTCNVFVKQVLGRRNRSSYPRNKRVKIRQNTN</sequence>
<dbReference type="CDD" id="cd16343">
    <property type="entry name" value="LMWPTP"/>
    <property type="match status" value="1"/>
</dbReference>
<feature type="active site" description="Nucleophile" evidence="6">
    <location>
        <position position="39"/>
    </location>
</feature>
<evidence type="ECO:0000313" key="8">
    <source>
        <dbReference type="EMBL" id="OXA47642.1"/>
    </source>
</evidence>
<dbReference type="Proteomes" id="UP000198287">
    <property type="component" value="Unassembled WGS sequence"/>
</dbReference>
<dbReference type="InterPro" id="IPR036196">
    <property type="entry name" value="Ptyr_pPase_sf"/>
</dbReference>
<dbReference type="Gene3D" id="3.40.50.2300">
    <property type="match status" value="1"/>
</dbReference>
<dbReference type="OMA" id="ICHEDYD"/>
<dbReference type="PANTHER" id="PTHR11717:SF7">
    <property type="entry name" value="LOW MOLECULAR WEIGHT PHOSPHOTYROSINE PROTEIN PHOSPHATASE"/>
    <property type="match status" value="1"/>
</dbReference>
<dbReference type="OrthoDB" id="3388at2759"/>
<dbReference type="GO" id="GO:0005737">
    <property type="term" value="C:cytoplasm"/>
    <property type="evidence" value="ECO:0007669"/>
    <property type="project" value="UniProtKB-SubCell"/>
</dbReference>
<dbReference type="EMBL" id="LNIX01000013">
    <property type="protein sequence ID" value="OXA47642.1"/>
    <property type="molecule type" value="Genomic_DNA"/>
</dbReference>
<keyword evidence="9" id="KW-1185">Reference proteome</keyword>
<feature type="non-terminal residue" evidence="8">
    <location>
        <position position="1"/>
    </location>
</feature>
<dbReference type="SMART" id="SM00226">
    <property type="entry name" value="LMWPc"/>
    <property type="match status" value="1"/>
</dbReference>
<evidence type="ECO:0000256" key="3">
    <source>
        <dbReference type="ARBA" id="ARBA00022490"/>
    </source>
</evidence>
<dbReference type="InterPro" id="IPR002115">
    <property type="entry name" value="Tyr_Pase_low_mol_wt_mml"/>
</dbReference>
<dbReference type="GO" id="GO:0003993">
    <property type="term" value="F:acid phosphatase activity"/>
    <property type="evidence" value="ECO:0007669"/>
    <property type="project" value="InterPro"/>
</dbReference>
<evidence type="ECO:0000259" key="7">
    <source>
        <dbReference type="SMART" id="SM00226"/>
    </source>
</evidence>
<comment type="caution">
    <text evidence="8">The sequence shown here is derived from an EMBL/GenBank/DDBJ whole genome shotgun (WGS) entry which is preliminary data.</text>
</comment>
<evidence type="ECO:0000256" key="6">
    <source>
        <dbReference type="PIRSR" id="PIRSR617867-1"/>
    </source>
</evidence>
<comment type="subcellular location">
    <subcellularLocation>
        <location evidence="1">Cytoplasm</location>
    </subcellularLocation>
</comment>
<comment type="similarity">
    <text evidence="2">Belongs to the low molecular weight phosphotyrosine protein phosphatase family.</text>
</comment>
<feature type="active site" evidence="6">
    <location>
        <position position="45"/>
    </location>
</feature>
<keyword evidence="3" id="KW-0963">Cytoplasm</keyword>
<organism evidence="8 9">
    <name type="scientific">Folsomia candida</name>
    <name type="common">Springtail</name>
    <dbReference type="NCBI Taxonomy" id="158441"/>
    <lineage>
        <taxon>Eukaryota</taxon>
        <taxon>Metazoa</taxon>
        <taxon>Ecdysozoa</taxon>
        <taxon>Arthropoda</taxon>
        <taxon>Hexapoda</taxon>
        <taxon>Collembola</taxon>
        <taxon>Entomobryomorpha</taxon>
        <taxon>Isotomoidea</taxon>
        <taxon>Isotomidae</taxon>
        <taxon>Proisotominae</taxon>
        <taxon>Folsomia</taxon>
    </lineage>
</organism>
<dbReference type="InterPro" id="IPR050438">
    <property type="entry name" value="LMW_PTPase"/>
</dbReference>
<dbReference type="PANTHER" id="PTHR11717">
    <property type="entry name" value="LOW MOLECULAR WEIGHT PROTEIN TYROSINE PHOSPHATASE"/>
    <property type="match status" value="1"/>
</dbReference>